<accession>A0A5U1DQC9</accession>
<evidence type="ECO:0008006" key="9">
    <source>
        <dbReference type="Google" id="ProtNLM"/>
    </source>
</evidence>
<evidence type="ECO:0000313" key="2">
    <source>
        <dbReference type="EMBL" id="EAN1155279.1"/>
    </source>
</evidence>
<evidence type="ECO:0000313" key="8">
    <source>
        <dbReference type="EMBL" id="EDI7456251.1"/>
    </source>
</evidence>
<dbReference type="EMBL" id="AAMMAZ010000017">
    <property type="protein sequence ID" value="EDI7456251.1"/>
    <property type="molecule type" value="Genomic_DNA"/>
</dbReference>
<dbReference type="EMBL" id="AALAKM010000011">
    <property type="protein sequence ID" value="ECX5279307.1"/>
    <property type="molecule type" value="Genomic_DNA"/>
</dbReference>
<dbReference type="EMBL" id="AAMGYZ010000019">
    <property type="protein sequence ID" value="EDH2656901.1"/>
    <property type="molecule type" value="Genomic_DNA"/>
</dbReference>
<evidence type="ECO:0000313" key="5">
    <source>
        <dbReference type="EMBL" id="EDB7004961.1"/>
    </source>
</evidence>
<evidence type="ECO:0000256" key="1">
    <source>
        <dbReference type="SAM" id="SignalP"/>
    </source>
</evidence>
<protein>
    <recommendedName>
        <fullName evidence="9">Fimbrial protein</fullName>
    </recommendedName>
</protein>
<feature type="signal peptide" evidence="1">
    <location>
        <begin position="1"/>
        <end position="23"/>
    </location>
</feature>
<dbReference type="AlphaFoldDB" id="A0A5U1DQC9"/>
<dbReference type="EMBL" id="AALOJB010000027">
    <property type="protein sequence ID" value="EDB7004961.1"/>
    <property type="molecule type" value="Genomic_DNA"/>
</dbReference>
<reference evidence="3" key="1">
    <citation type="submission" date="2018-07" db="EMBL/GenBank/DDBJ databases">
        <authorList>
            <consortium name="PulseNet: The National Subtyping Network for Foodborne Disease Surveillance"/>
            <person name="Tarr C.L."/>
            <person name="Trees E."/>
            <person name="Katz L.S."/>
            <person name="Carleton-Romer H.A."/>
            <person name="Stroika S."/>
            <person name="Kucerova Z."/>
            <person name="Roache K.F."/>
            <person name="Sabol A.L."/>
            <person name="Besser J."/>
            <person name="Gerner-Smidt P."/>
        </authorList>
    </citation>
    <scope>NUCLEOTIDE SEQUENCE</scope>
    <source>
        <strain evidence="3">PNUSAS047374</strain>
        <strain evidence="2">PNUSAS055305</strain>
        <strain evidence="4">PNUSAS101064</strain>
        <strain evidence="5">PNUSAS105734</strain>
        <strain evidence="6">PNUSAS109013</strain>
        <strain evidence="7">PNUSAS109849</strain>
        <strain evidence="8">PNUSAS109954</strain>
    </source>
</reference>
<dbReference type="EMBL" id="AAGJFN010000011">
    <property type="protein sequence ID" value="EBO6615622.1"/>
    <property type="molecule type" value="Genomic_DNA"/>
</dbReference>
<comment type="caution">
    <text evidence="3">The sequence shown here is derived from an EMBL/GenBank/DDBJ whole genome shotgun (WGS) entry which is preliminary data.</text>
</comment>
<gene>
    <name evidence="2" type="ORF">D7I59_21795</name>
    <name evidence="3" type="ORF">DWR91_22740</name>
    <name evidence="4" type="ORF">F6G31_21225</name>
    <name evidence="5" type="ORF">F9134_18955</name>
    <name evidence="7" type="ORF">GC630_20715</name>
    <name evidence="6" type="ORF">GCH55_20990</name>
    <name evidence="8" type="ORF">GD477_20220</name>
</gene>
<evidence type="ECO:0000313" key="6">
    <source>
        <dbReference type="EMBL" id="EDG1575528.1"/>
    </source>
</evidence>
<feature type="chain" id="PRO_5036151817" description="Fimbrial protein" evidence="1">
    <location>
        <begin position="24"/>
        <end position="325"/>
    </location>
</feature>
<name>A0A5U1DQC9_SALER</name>
<dbReference type="EMBL" id="AAMDDY010000013">
    <property type="protein sequence ID" value="EDG1575528.1"/>
    <property type="molecule type" value="Genomic_DNA"/>
</dbReference>
<dbReference type="EMBL" id="AACXCE010000024">
    <property type="protein sequence ID" value="EAN1155279.1"/>
    <property type="molecule type" value="Genomic_DNA"/>
</dbReference>
<proteinExistence type="predicted"/>
<evidence type="ECO:0000313" key="7">
    <source>
        <dbReference type="EMBL" id="EDH2656901.1"/>
    </source>
</evidence>
<organism evidence="3">
    <name type="scientific">Salmonella enterica</name>
    <name type="common">Salmonella choleraesuis</name>
    <dbReference type="NCBI Taxonomy" id="28901"/>
    <lineage>
        <taxon>Bacteria</taxon>
        <taxon>Pseudomonadati</taxon>
        <taxon>Pseudomonadota</taxon>
        <taxon>Gammaproteobacteria</taxon>
        <taxon>Enterobacterales</taxon>
        <taxon>Enterobacteriaceae</taxon>
        <taxon>Salmonella</taxon>
    </lineage>
</organism>
<keyword evidence="1" id="KW-0732">Signal</keyword>
<evidence type="ECO:0000313" key="3">
    <source>
        <dbReference type="EMBL" id="EBO6615622.1"/>
    </source>
</evidence>
<evidence type="ECO:0000313" key="4">
    <source>
        <dbReference type="EMBL" id="ECX5279307.1"/>
    </source>
</evidence>
<sequence length="325" mass="34089">MKKYIRLFLALIGMAITSFNAPAAEYTYQAPKGRWTAAPVSAVALDGGGFNGILMYINKELTFNINIGSGRSAILKSGFPSKLGLLWNDTNSALIVCDVAADGTVSPGACKSDITNFGYAPRTWDRYIMANTPYPAGLNIGGTFKVTFFYEWPSSNTLMTIVTDDNIGTSSVPVSMEMTGTNTQINTPCPSSCQSNVQIFGSREGGVIKLPPLSPVAQSLSITAPTSLSCTATLPSACEVSGDITLKTAVPATFTVQNNTANCDNNQVSVQAQSGGGNIDILTKSYGVKAASLEKINLKYIITPTAGTIAGEVCEVVSTLSVVAD</sequence>